<name>A0A517Y221_9BACT</name>
<dbReference type="RefSeq" id="WP_145243972.1">
    <property type="nucleotide sequence ID" value="NZ_CP036273.1"/>
</dbReference>
<gene>
    <name evidence="4" type="primary">hin</name>
    <name evidence="4" type="ORF">ETAA1_57550</name>
</gene>
<dbReference type="Gene3D" id="3.40.50.1390">
    <property type="entry name" value="Resolvase, N-terminal catalytic domain"/>
    <property type="match status" value="1"/>
</dbReference>
<dbReference type="Pfam" id="PF07508">
    <property type="entry name" value="Recombinase"/>
    <property type="match status" value="1"/>
</dbReference>
<dbReference type="InterPro" id="IPR036162">
    <property type="entry name" value="Resolvase-like_N_sf"/>
</dbReference>
<organism evidence="4 5">
    <name type="scientific">Urbifossiella limnaea</name>
    <dbReference type="NCBI Taxonomy" id="2528023"/>
    <lineage>
        <taxon>Bacteria</taxon>
        <taxon>Pseudomonadati</taxon>
        <taxon>Planctomycetota</taxon>
        <taxon>Planctomycetia</taxon>
        <taxon>Gemmatales</taxon>
        <taxon>Gemmataceae</taxon>
        <taxon>Urbifossiella</taxon>
    </lineage>
</organism>
<dbReference type="Proteomes" id="UP000319576">
    <property type="component" value="Chromosome"/>
</dbReference>
<dbReference type="InterPro" id="IPR050639">
    <property type="entry name" value="SSR_resolvase"/>
</dbReference>
<feature type="domain" description="Recombinase" evidence="3">
    <location>
        <begin position="176"/>
        <end position="292"/>
    </location>
</feature>
<sequence length="529" mass="57803">MTTTKPGHRPTVKLVRCAVYTRKSTEEGLEQEFNSLDAQRDAGEAYVRSQSGEGWVALPDRYDDGGFTGGNTDRPGLRRLMADVEAGRVDCVVVYKVDRLSRSLLDFAQLMQRFEQKGVSFVSVTQQFNTASSMGRLVLNVLLSFAQFEREIVGERTRDKIAATRRKGIWSGGRPVLGYDREPGGRRLVIHAAEAERVRDIFGLYLRHGSLLPVVKELGRRGWVTKRWADKAGRVTGGKPFTRTSLYQLLTNPLYAGRVRYKADVFPGEHPALIDPATFDRVQERLCTNGTQGAGPGSPDKYGALLKGLLRCGPCRAAMTPTCTTKGARTYRYYACVAGHKKGAAACPSRPVPAGPVEGFVVDRVRAAGRDPDLLRQVVEQVRHQQAERLAELAAEEKGLAAELAGLKRHLALESARFRPGDDNAEVVRRLAGLLDQQRLAEDRLRRVKEQAREVKAASVSEADAAAALAGFDPVWAALAPSERARVIGLLVEKVVYDGAAGKVAVTFRPSGITALAGELADRQQGMVA</sequence>
<dbReference type="GO" id="GO:0003677">
    <property type="term" value="F:DNA binding"/>
    <property type="evidence" value="ECO:0007669"/>
    <property type="project" value="InterPro"/>
</dbReference>
<proteinExistence type="predicted"/>
<feature type="domain" description="Resolvase/invertase-type recombinase catalytic" evidence="2">
    <location>
        <begin position="16"/>
        <end position="168"/>
    </location>
</feature>
<dbReference type="Gene3D" id="3.90.1750.20">
    <property type="entry name" value="Putative Large Serine Recombinase, Chain B, Domain 2"/>
    <property type="match status" value="1"/>
</dbReference>
<dbReference type="SUPFAM" id="SSF53041">
    <property type="entry name" value="Resolvase-like"/>
    <property type="match status" value="1"/>
</dbReference>
<dbReference type="InterPro" id="IPR038109">
    <property type="entry name" value="DNA_bind_recomb_sf"/>
</dbReference>
<evidence type="ECO:0000259" key="3">
    <source>
        <dbReference type="PROSITE" id="PS51737"/>
    </source>
</evidence>
<dbReference type="OrthoDB" id="266184at2"/>
<dbReference type="AlphaFoldDB" id="A0A517Y221"/>
<evidence type="ECO:0000313" key="5">
    <source>
        <dbReference type="Proteomes" id="UP000319576"/>
    </source>
</evidence>
<dbReference type="InterPro" id="IPR006119">
    <property type="entry name" value="Resolv_N"/>
</dbReference>
<dbReference type="PANTHER" id="PTHR30461">
    <property type="entry name" value="DNA-INVERTASE FROM LAMBDOID PROPHAGE"/>
    <property type="match status" value="1"/>
</dbReference>
<dbReference type="InterPro" id="IPR011109">
    <property type="entry name" value="DNA_bind_recombinase_dom"/>
</dbReference>
<dbReference type="GO" id="GO:0000150">
    <property type="term" value="F:DNA strand exchange activity"/>
    <property type="evidence" value="ECO:0007669"/>
    <property type="project" value="InterPro"/>
</dbReference>
<protein>
    <submittedName>
        <fullName evidence="4">DNA-invertase hin</fullName>
    </submittedName>
</protein>
<dbReference type="Pfam" id="PF00239">
    <property type="entry name" value="Resolvase"/>
    <property type="match status" value="1"/>
</dbReference>
<evidence type="ECO:0000313" key="4">
    <source>
        <dbReference type="EMBL" id="QDU23748.1"/>
    </source>
</evidence>
<dbReference type="PROSITE" id="PS51736">
    <property type="entry name" value="RECOMBINASES_3"/>
    <property type="match status" value="1"/>
</dbReference>
<dbReference type="KEGG" id="uli:ETAA1_57550"/>
<dbReference type="SMART" id="SM00857">
    <property type="entry name" value="Resolvase"/>
    <property type="match status" value="1"/>
</dbReference>
<dbReference type="InterPro" id="IPR025827">
    <property type="entry name" value="Zn_ribbon_recom_dom"/>
</dbReference>
<evidence type="ECO:0000256" key="1">
    <source>
        <dbReference type="SAM" id="Coils"/>
    </source>
</evidence>
<feature type="coiled-coil region" evidence="1">
    <location>
        <begin position="390"/>
        <end position="458"/>
    </location>
</feature>
<dbReference type="Pfam" id="PF13408">
    <property type="entry name" value="Zn_ribbon_recom"/>
    <property type="match status" value="1"/>
</dbReference>
<dbReference type="CDD" id="cd03768">
    <property type="entry name" value="SR_ResInv"/>
    <property type="match status" value="1"/>
</dbReference>
<keyword evidence="5" id="KW-1185">Reference proteome</keyword>
<dbReference type="EMBL" id="CP036273">
    <property type="protein sequence ID" value="QDU23748.1"/>
    <property type="molecule type" value="Genomic_DNA"/>
</dbReference>
<keyword evidence="1" id="KW-0175">Coiled coil</keyword>
<dbReference type="PANTHER" id="PTHR30461:SF23">
    <property type="entry name" value="DNA RECOMBINASE-RELATED"/>
    <property type="match status" value="1"/>
</dbReference>
<evidence type="ECO:0000259" key="2">
    <source>
        <dbReference type="PROSITE" id="PS51736"/>
    </source>
</evidence>
<reference evidence="4 5" key="1">
    <citation type="submission" date="2019-02" db="EMBL/GenBank/DDBJ databases">
        <title>Deep-cultivation of Planctomycetes and their phenomic and genomic characterization uncovers novel biology.</title>
        <authorList>
            <person name="Wiegand S."/>
            <person name="Jogler M."/>
            <person name="Boedeker C."/>
            <person name="Pinto D."/>
            <person name="Vollmers J."/>
            <person name="Rivas-Marin E."/>
            <person name="Kohn T."/>
            <person name="Peeters S.H."/>
            <person name="Heuer A."/>
            <person name="Rast P."/>
            <person name="Oberbeckmann S."/>
            <person name="Bunk B."/>
            <person name="Jeske O."/>
            <person name="Meyerdierks A."/>
            <person name="Storesund J.E."/>
            <person name="Kallscheuer N."/>
            <person name="Luecker S."/>
            <person name="Lage O.M."/>
            <person name="Pohl T."/>
            <person name="Merkel B.J."/>
            <person name="Hornburger P."/>
            <person name="Mueller R.-W."/>
            <person name="Bruemmer F."/>
            <person name="Labrenz M."/>
            <person name="Spormann A.M."/>
            <person name="Op den Camp H."/>
            <person name="Overmann J."/>
            <person name="Amann R."/>
            <person name="Jetten M.S.M."/>
            <person name="Mascher T."/>
            <person name="Medema M.H."/>
            <person name="Devos D.P."/>
            <person name="Kaster A.-K."/>
            <person name="Ovreas L."/>
            <person name="Rohde M."/>
            <person name="Galperin M.Y."/>
            <person name="Jogler C."/>
        </authorList>
    </citation>
    <scope>NUCLEOTIDE SEQUENCE [LARGE SCALE GENOMIC DNA]</scope>
    <source>
        <strain evidence="4 5">ETA_A1</strain>
    </source>
</reference>
<dbReference type="PROSITE" id="PS51737">
    <property type="entry name" value="RECOMBINASE_DNA_BIND"/>
    <property type="match status" value="1"/>
</dbReference>
<accession>A0A517Y221</accession>